<evidence type="ECO:0000313" key="2">
    <source>
        <dbReference type="Proteomes" id="UP001493153"/>
    </source>
</evidence>
<name>A0ABZ2PWR4_9BURK</name>
<reference evidence="1 2" key="1">
    <citation type="submission" date="2020-09" db="EMBL/GenBank/DDBJ databases">
        <title>Genome sequences of Mycetohabitans spp.</title>
        <authorList>
            <person name="Carter M.E."/>
            <person name="Carpenter S.C.D."/>
            <person name="Bogdanove A.J."/>
        </authorList>
    </citation>
    <scope>NUCLEOTIDE SEQUENCE [LARGE SCALE GENOMIC DNA]</scope>
    <source>
        <strain evidence="1 2">B12</strain>
    </source>
</reference>
<accession>A0ABZ2PWR4</accession>
<evidence type="ECO:0000313" key="1">
    <source>
        <dbReference type="EMBL" id="WXK39563.1"/>
    </source>
</evidence>
<gene>
    <name evidence="1" type="ORF">IHE29_09895</name>
</gene>
<keyword evidence="2" id="KW-1185">Reference proteome</keyword>
<proteinExistence type="predicted"/>
<dbReference type="RefSeq" id="WP_237070223.1">
    <property type="nucleotide sequence ID" value="NZ_CP062171.1"/>
</dbReference>
<dbReference type="EMBL" id="CP062176">
    <property type="protein sequence ID" value="WXK39563.1"/>
    <property type="molecule type" value="Genomic_DNA"/>
</dbReference>
<evidence type="ECO:0008006" key="3">
    <source>
        <dbReference type="Google" id="ProtNLM"/>
    </source>
</evidence>
<dbReference type="Proteomes" id="UP001493153">
    <property type="component" value="Chromosome"/>
</dbReference>
<protein>
    <recommendedName>
        <fullName evidence="3">Transposase</fullName>
    </recommendedName>
</protein>
<organism evidence="1 2">
    <name type="scientific">Mycetohabitans rhizoxinica</name>
    <dbReference type="NCBI Taxonomy" id="412963"/>
    <lineage>
        <taxon>Bacteria</taxon>
        <taxon>Pseudomonadati</taxon>
        <taxon>Pseudomonadota</taxon>
        <taxon>Betaproteobacteria</taxon>
        <taxon>Burkholderiales</taxon>
        <taxon>Burkholderiaceae</taxon>
        <taxon>Mycetohabitans</taxon>
    </lineage>
</organism>
<sequence>MASATANVQALPRNVVADGTARRLAPDWLIQARKVKRSTTCVFTLGGRWFSSLTACVRDFTQAAAHLSPVIQSNARPFDGQDPTIPSLLNTYLSATLSTQRV</sequence>